<name>A0A291MYB4_SPHYA</name>
<evidence type="ECO:0000259" key="1">
    <source>
        <dbReference type="Pfam" id="PF01370"/>
    </source>
</evidence>
<dbReference type="AlphaFoldDB" id="A0A291MYB4"/>
<dbReference type="KEGG" id="sya:A6768_07550"/>
<dbReference type="GeneID" id="57776688"/>
<dbReference type="InterPro" id="IPR036291">
    <property type="entry name" value="NAD(P)-bd_dom_sf"/>
</dbReference>
<dbReference type="InterPro" id="IPR051783">
    <property type="entry name" value="NAD(P)-dependent_oxidoreduct"/>
</dbReference>
<dbReference type="RefSeq" id="WP_097383142.1">
    <property type="nucleotide sequence ID" value="NZ_CP023741.1"/>
</dbReference>
<dbReference type="Proteomes" id="UP000219422">
    <property type="component" value="Chromosome"/>
</dbReference>
<organism evidence="2 3">
    <name type="scientific">Sphingobium yanoikuyae</name>
    <name type="common">Sphingomonas yanoikuyae</name>
    <dbReference type="NCBI Taxonomy" id="13690"/>
    <lineage>
        <taxon>Bacteria</taxon>
        <taxon>Pseudomonadati</taxon>
        <taxon>Pseudomonadota</taxon>
        <taxon>Alphaproteobacteria</taxon>
        <taxon>Sphingomonadales</taxon>
        <taxon>Sphingomonadaceae</taxon>
        <taxon>Sphingobium</taxon>
    </lineage>
</organism>
<dbReference type="PANTHER" id="PTHR48079:SF6">
    <property type="entry name" value="NAD(P)-BINDING DOMAIN-CONTAINING PROTEIN-RELATED"/>
    <property type="match status" value="1"/>
</dbReference>
<feature type="domain" description="NAD-dependent epimerase/dehydratase" evidence="1">
    <location>
        <begin position="3"/>
        <end position="218"/>
    </location>
</feature>
<dbReference type="EMBL" id="CP023741">
    <property type="protein sequence ID" value="ATI79890.1"/>
    <property type="molecule type" value="Genomic_DNA"/>
</dbReference>
<protein>
    <submittedName>
        <fullName evidence="2">NAD-dependent dehydratase</fullName>
    </submittedName>
</protein>
<gene>
    <name evidence="2" type="ORF">A6768_07550</name>
</gene>
<dbReference type="GO" id="GO:0005737">
    <property type="term" value="C:cytoplasm"/>
    <property type="evidence" value="ECO:0007669"/>
    <property type="project" value="TreeGrafter"/>
</dbReference>
<dbReference type="PANTHER" id="PTHR48079">
    <property type="entry name" value="PROTEIN YEEZ"/>
    <property type="match status" value="1"/>
</dbReference>
<reference evidence="2 3" key="1">
    <citation type="submission" date="2017-10" db="EMBL/GenBank/DDBJ databases">
        <title>Sphingobium yanoikuyae S72.</title>
        <authorList>
            <person name="Sanchez E."/>
            <person name="Bustos P."/>
            <person name="Mendoza P."/>
            <person name="Guo X."/>
            <person name="Mendoza A."/>
        </authorList>
    </citation>
    <scope>NUCLEOTIDE SEQUENCE [LARGE SCALE GENOMIC DNA]</scope>
    <source>
        <strain evidence="2 3">S72</strain>
    </source>
</reference>
<accession>A0A291MYB4</accession>
<dbReference type="GO" id="GO:0004029">
    <property type="term" value="F:aldehyde dehydrogenase (NAD+) activity"/>
    <property type="evidence" value="ECO:0007669"/>
    <property type="project" value="TreeGrafter"/>
</dbReference>
<sequence>MRVFLTGATGFIGAQVARELVGAGHDVLGMTRSETGAAALSGIGVDVHHADLGNLMAIRAGAAQADAVIHTAFDHDFSKYVANCEQDRRVIEALGAELKDSNKPLIITSAVGMGERGKGEPAIEAVLNRDHSVPRIVSELAGNDMLEAGVDVRVVRLPQVHDTAKQGLITPYIELCRSKGAVAYVEEGINRWSAAPVADVARLFRLALEKGQAGERYNAVAEEGVPFRHIAETVGQGLDRQVQKITSEQAKDFFGWFAMFAQLDMSASSEWTRARLGWTPIGPGLIDDLERTDYQPG</sequence>
<dbReference type="CDD" id="cd05262">
    <property type="entry name" value="SDR_a7"/>
    <property type="match status" value="1"/>
</dbReference>
<dbReference type="InterPro" id="IPR001509">
    <property type="entry name" value="Epimerase_deHydtase"/>
</dbReference>
<proteinExistence type="predicted"/>
<evidence type="ECO:0000313" key="3">
    <source>
        <dbReference type="Proteomes" id="UP000219422"/>
    </source>
</evidence>
<evidence type="ECO:0000313" key="2">
    <source>
        <dbReference type="EMBL" id="ATI79890.1"/>
    </source>
</evidence>
<dbReference type="Pfam" id="PF01370">
    <property type="entry name" value="Epimerase"/>
    <property type="match status" value="1"/>
</dbReference>
<dbReference type="SUPFAM" id="SSF51735">
    <property type="entry name" value="NAD(P)-binding Rossmann-fold domains"/>
    <property type="match status" value="1"/>
</dbReference>
<dbReference type="Gene3D" id="3.40.50.720">
    <property type="entry name" value="NAD(P)-binding Rossmann-like Domain"/>
    <property type="match status" value="1"/>
</dbReference>